<protein>
    <submittedName>
        <fullName evidence="4">ANP2 protein</fullName>
    </submittedName>
</protein>
<sequence length="287" mass="31210">MQLERKAALMAVGEASIWQEKRGQLEALKKGLLQAVATEDQDLDAPRIFARALFRQSKSLSCAIMTRFTHPPRSVDCLAKFSITASHIPSLGKQEGAIYHIKEEIFARAAALEAEGCQDAAKVPGRWALVFSAQTEPSETQEETPFSAITAALYRVFFRFAPFLAGAQGSSKIEFAGPIFPSLSVGNEQLVDFDAKRVDNRVAIRVGGSSGPKLDLRVKGDLKGSDALDLGVIFTSFSVSLPNLPDIELPLPRPEGRLRTTFCDAGLRISRGGRGGLFVLKRLPPRV</sequence>
<comment type="caution">
    <text evidence="4">The sequence shown here is derived from an EMBL/GenBank/DDBJ whole genome shotgun (WGS) entry which is preliminary data.</text>
</comment>
<reference evidence="4" key="1">
    <citation type="submission" date="2021-02" db="EMBL/GenBank/DDBJ databases">
        <authorList>
            <person name="Dougan E. K."/>
            <person name="Rhodes N."/>
            <person name="Thang M."/>
            <person name="Chan C."/>
        </authorList>
    </citation>
    <scope>NUCLEOTIDE SEQUENCE</scope>
</reference>
<name>A0A812ILP0_9DINO</name>
<keyword evidence="5" id="KW-1185">Reference proteome</keyword>
<gene>
    <name evidence="4" type="primary">ANP2</name>
    <name evidence="4" type="ORF">SNAT2548_LOCUS4436</name>
</gene>
<accession>A0A812ILP0</accession>
<organism evidence="4 5">
    <name type="scientific">Symbiodinium natans</name>
    <dbReference type="NCBI Taxonomy" id="878477"/>
    <lineage>
        <taxon>Eukaryota</taxon>
        <taxon>Sar</taxon>
        <taxon>Alveolata</taxon>
        <taxon>Dinophyceae</taxon>
        <taxon>Suessiales</taxon>
        <taxon>Symbiodiniaceae</taxon>
        <taxon>Symbiodinium</taxon>
    </lineage>
</organism>
<dbReference type="InterPro" id="IPR006843">
    <property type="entry name" value="PAP/fibrillin_dom"/>
</dbReference>
<dbReference type="GO" id="GO:0009536">
    <property type="term" value="C:plastid"/>
    <property type="evidence" value="ECO:0007669"/>
    <property type="project" value="UniProtKB-SubCell"/>
</dbReference>
<evidence type="ECO:0000256" key="1">
    <source>
        <dbReference type="ARBA" id="ARBA00004474"/>
    </source>
</evidence>
<dbReference type="AlphaFoldDB" id="A0A812ILP0"/>
<keyword evidence="2" id="KW-0934">Plastid</keyword>
<dbReference type="EMBL" id="CAJNDS010000271">
    <property type="protein sequence ID" value="CAE7036864.1"/>
    <property type="molecule type" value="Genomic_DNA"/>
</dbReference>
<comment type="subcellular location">
    <subcellularLocation>
        <location evidence="1">Plastid</location>
    </subcellularLocation>
</comment>
<proteinExistence type="predicted"/>
<evidence type="ECO:0000259" key="3">
    <source>
        <dbReference type="Pfam" id="PF04755"/>
    </source>
</evidence>
<evidence type="ECO:0000313" key="4">
    <source>
        <dbReference type="EMBL" id="CAE7036864.1"/>
    </source>
</evidence>
<evidence type="ECO:0000313" key="5">
    <source>
        <dbReference type="Proteomes" id="UP000604046"/>
    </source>
</evidence>
<feature type="domain" description="Plastid lipid-associated protein/fibrillin conserved" evidence="3">
    <location>
        <begin position="246"/>
        <end position="281"/>
    </location>
</feature>
<evidence type="ECO:0000256" key="2">
    <source>
        <dbReference type="ARBA" id="ARBA00022640"/>
    </source>
</evidence>
<dbReference type="Pfam" id="PF04755">
    <property type="entry name" value="PAP_fibrillin"/>
    <property type="match status" value="1"/>
</dbReference>
<dbReference type="Proteomes" id="UP000604046">
    <property type="component" value="Unassembled WGS sequence"/>
</dbReference>
<dbReference type="OrthoDB" id="8693905at2759"/>